<dbReference type="PANTHER" id="PTHR37042">
    <property type="entry name" value="OUTER MEMBRANE PROTEIN RV1973"/>
    <property type="match status" value="1"/>
</dbReference>
<feature type="transmembrane region" description="Helical" evidence="3">
    <location>
        <begin position="26"/>
        <end position="50"/>
    </location>
</feature>
<evidence type="ECO:0000313" key="5">
    <source>
        <dbReference type="Proteomes" id="UP000199051"/>
    </source>
</evidence>
<organism evidence="4 5">
    <name type="scientific">Actinokineospora terrae</name>
    <dbReference type="NCBI Taxonomy" id="155974"/>
    <lineage>
        <taxon>Bacteria</taxon>
        <taxon>Bacillati</taxon>
        <taxon>Actinomycetota</taxon>
        <taxon>Actinomycetes</taxon>
        <taxon>Pseudonocardiales</taxon>
        <taxon>Pseudonocardiaceae</taxon>
        <taxon>Actinokineospora</taxon>
    </lineage>
</organism>
<reference evidence="5" key="1">
    <citation type="submission" date="2016-10" db="EMBL/GenBank/DDBJ databases">
        <authorList>
            <person name="Varghese N."/>
            <person name="Submissions S."/>
        </authorList>
    </citation>
    <scope>NUCLEOTIDE SEQUENCE [LARGE SCALE GENOMIC DNA]</scope>
    <source>
        <strain evidence="5">DSM 44260</strain>
    </source>
</reference>
<proteinExistence type="predicted"/>
<gene>
    <name evidence="4" type="ORF">SAMN04487818_105139</name>
</gene>
<protein>
    <submittedName>
        <fullName evidence="4">Mce-associated membrane protein</fullName>
    </submittedName>
</protein>
<keyword evidence="3" id="KW-1133">Transmembrane helix</keyword>
<dbReference type="Proteomes" id="UP000199051">
    <property type="component" value="Unassembled WGS sequence"/>
</dbReference>
<dbReference type="STRING" id="155974.SAMN04487818_105139"/>
<dbReference type="EMBL" id="FOGI01000005">
    <property type="protein sequence ID" value="SER77136.1"/>
    <property type="molecule type" value="Genomic_DNA"/>
</dbReference>
<evidence type="ECO:0000256" key="1">
    <source>
        <dbReference type="ARBA" id="ARBA00004370"/>
    </source>
</evidence>
<keyword evidence="3" id="KW-0812">Transmembrane</keyword>
<dbReference type="RefSeq" id="WP_092777639.1">
    <property type="nucleotide sequence ID" value="NZ_FOGI01000005.1"/>
</dbReference>
<dbReference type="AlphaFoldDB" id="A0A1H9RWI5"/>
<comment type="subcellular location">
    <subcellularLocation>
        <location evidence="1">Membrane</location>
    </subcellularLocation>
</comment>
<evidence type="ECO:0000256" key="2">
    <source>
        <dbReference type="ARBA" id="ARBA00023136"/>
    </source>
</evidence>
<keyword evidence="2 3" id="KW-0472">Membrane</keyword>
<dbReference type="PANTHER" id="PTHR37042:SF4">
    <property type="entry name" value="OUTER MEMBRANE PROTEIN RV1973"/>
    <property type="match status" value="1"/>
</dbReference>
<name>A0A1H9RWI5_9PSEU</name>
<evidence type="ECO:0000313" key="4">
    <source>
        <dbReference type="EMBL" id="SER77136.1"/>
    </source>
</evidence>
<accession>A0A1H9RWI5</accession>
<keyword evidence="5" id="KW-1185">Reference proteome</keyword>
<sequence length="191" mass="20518">MTAETEPDAGASSPERRRPLPRVTSTMVFVLVVLAVAGLAFAAWFGIAWARAGADDDLDLAGTRDEVSRVACAALVTVSTLDFRHVDQDLDRWVNASTGPLRDEFETRRASSKGALEQAKTVTTATVLKIAVTDLREREGKAEVIAAVRVDVTPDGKQATPKYLRLQAALDRTDQGWKLSGVTPVPFTPAG</sequence>
<evidence type="ECO:0000256" key="3">
    <source>
        <dbReference type="SAM" id="Phobius"/>
    </source>
</evidence>
<dbReference type="GO" id="GO:0016020">
    <property type="term" value="C:membrane"/>
    <property type="evidence" value="ECO:0007669"/>
    <property type="project" value="UniProtKB-SubCell"/>
</dbReference>